<protein>
    <submittedName>
        <fullName evidence="1">Uncharacterized protein</fullName>
    </submittedName>
</protein>
<dbReference type="AlphaFoldDB" id="A0A653F2S6"/>
<evidence type="ECO:0000313" key="1">
    <source>
        <dbReference type="EMBL" id="VTP03938.1"/>
    </source>
</evidence>
<reference evidence="1" key="1">
    <citation type="submission" date="2019-05" db="EMBL/GenBank/DDBJ databases">
        <authorList>
            <person name="Naeem R."/>
            <person name="Antony C."/>
            <person name="Guan Q."/>
        </authorList>
    </citation>
    <scope>NUCLEOTIDE SEQUENCE</scope>
    <source>
        <strain evidence="1">2</strain>
    </source>
</reference>
<proteinExistence type="predicted"/>
<gene>
    <name evidence="1" type="ORF">BIN_B_05319</name>
</gene>
<name>A0A653F2S6_9MYCO</name>
<dbReference type="RefSeq" id="WP_204801908.1">
    <property type="nucleotide sequence ID" value="NZ_CAJMWM010000001.1"/>
</dbReference>
<organism evidence="1">
    <name type="scientific">Mycobacterium riyadhense</name>
    <dbReference type="NCBI Taxonomy" id="486698"/>
    <lineage>
        <taxon>Bacteria</taxon>
        <taxon>Bacillati</taxon>
        <taxon>Actinomycetota</taxon>
        <taxon>Actinomycetes</taxon>
        <taxon>Mycobacteriales</taxon>
        <taxon>Mycobacteriaceae</taxon>
        <taxon>Mycobacterium</taxon>
    </lineage>
</organism>
<accession>A0A653F2S6</accession>
<dbReference type="EMBL" id="LR589179">
    <property type="protein sequence ID" value="VTP03938.1"/>
    <property type="molecule type" value="Genomic_DNA"/>
</dbReference>
<sequence>MTTTPSTRLPDVPLPPGAFVDPGDAWEQWDYEFRVVRTAERHVSGHASLVSGSALQFPDGHIDDGTTYEAPVVWIEHYNTGLTIAQAREFAALLVSTADELDGWVAK</sequence>